<dbReference type="GeneID" id="20661849"/>
<name>G5AF27_PHYSP</name>
<accession>G5AF27</accession>
<dbReference type="InParanoid" id="G5AF27"/>
<dbReference type="AlphaFoldDB" id="G5AF27"/>
<dbReference type="RefSeq" id="XP_009538678.1">
    <property type="nucleotide sequence ID" value="XM_009540383.1"/>
</dbReference>
<sequence length="65" mass="7453">CNAVITGRSFHARSCNAFSSALSLKCRFLDRCMNLSRTMKFPKQPRGIAPLFCRFPVVFELLLVW</sequence>
<reference evidence="1 2" key="1">
    <citation type="journal article" date="2006" name="Science">
        <title>Phytophthora genome sequences uncover evolutionary origins and mechanisms of pathogenesis.</title>
        <authorList>
            <person name="Tyler B.M."/>
            <person name="Tripathy S."/>
            <person name="Zhang X."/>
            <person name="Dehal P."/>
            <person name="Jiang R.H."/>
            <person name="Aerts A."/>
            <person name="Arredondo F.D."/>
            <person name="Baxter L."/>
            <person name="Bensasson D."/>
            <person name="Beynon J.L."/>
            <person name="Chapman J."/>
            <person name="Damasceno C.M."/>
            <person name="Dorrance A.E."/>
            <person name="Dou D."/>
            <person name="Dickerman A.W."/>
            <person name="Dubchak I.L."/>
            <person name="Garbelotto M."/>
            <person name="Gijzen M."/>
            <person name="Gordon S.G."/>
            <person name="Govers F."/>
            <person name="Grunwald N.J."/>
            <person name="Huang W."/>
            <person name="Ivors K.L."/>
            <person name="Jones R.W."/>
            <person name="Kamoun S."/>
            <person name="Krampis K."/>
            <person name="Lamour K.H."/>
            <person name="Lee M.K."/>
            <person name="McDonald W.H."/>
            <person name="Medina M."/>
            <person name="Meijer H.J."/>
            <person name="Nordberg E.K."/>
            <person name="Maclean D.J."/>
            <person name="Ospina-Giraldo M.D."/>
            <person name="Morris P.F."/>
            <person name="Phuntumart V."/>
            <person name="Putnam N.H."/>
            <person name="Rash S."/>
            <person name="Rose J.K."/>
            <person name="Sakihama Y."/>
            <person name="Salamov A.A."/>
            <person name="Savidor A."/>
            <person name="Scheuring C.F."/>
            <person name="Smith B.M."/>
            <person name="Sobral B.W."/>
            <person name="Terry A."/>
            <person name="Torto-Alalibo T.A."/>
            <person name="Win J."/>
            <person name="Xu Z."/>
            <person name="Zhang H."/>
            <person name="Grigoriev I.V."/>
            <person name="Rokhsar D.S."/>
            <person name="Boore J.L."/>
        </authorList>
    </citation>
    <scope>NUCLEOTIDE SEQUENCE [LARGE SCALE GENOMIC DNA]</scope>
    <source>
        <strain evidence="1 2">P6497</strain>
    </source>
</reference>
<keyword evidence="2" id="KW-1185">Reference proteome</keyword>
<evidence type="ECO:0000313" key="1">
    <source>
        <dbReference type="EMBL" id="EGZ05817.1"/>
    </source>
</evidence>
<proteinExistence type="predicted"/>
<evidence type="ECO:0000313" key="2">
    <source>
        <dbReference type="Proteomes" id="UP000002640"/>
    </source>
</evidence>
<dbReference type="EMBL" id="JH159165">
    <property type="protein sequence ID" value="EGZ05817.1"/>
    <property type="molecule type" value="Genomic_DNA"/>
</dbReference>
<dbReference type="Proteomes" id="UP000002640">
    <property type="component" value="Unassembled WGS sequence"/>
</dbReference>
<organism evidence="1 2">
    <name type="scientific">Phytophthora sojae (strain P6497)</name>
    <name type="common">Soybean stem and root rot agent</name>
    <name type="synonym">Phytophthora megasperma f. sp. glycines</name>
    <dbReference type="NCBI Taxonomy" id="1094619"/>
    <lineage>
        <taxon>Eukaryota</taxon>
        <taxon>Sar</taxon>
        <taxon>Stramenopiles</taxon>
        <taxon>Oomycota</taxon>
        <taxon>Peronosporomycetes</taxon>
        <taxon>Peronosporales</taxon>
        <taxon>Peronosporaceae</taxon>
        <taxon>Phytophthora</taxon>
    </lineage>
</organism>
<gene>
    <name evidence="1" type="ORF">PHYSODRAFT_533289</name>
</gene>
<dbReference type="KEGG" id="psoj:PHYSODRAFT_533289"/>
<protein>
    <submittedName>
        <fullName evidence="1">Uncharacterized protein</fullName>
    </submittedName>
</protein>
<feature type="non-terminal residue" evidence="1">
    <location>
        <position position="1"/>
    </location>
</feature>